<dbReference type="RefSeq" id="WP_212976741.1">
    <property type="nucleotide sequence ID" value="NZ_AP025343.1"/>
</dbReference>
<proteinExistence type="predicted"/>
<accession>A0A919YAK5</accession>
<evidence type="ECO:0000313" key="1">
    <source>
        <dbReference type="EMBL" id="GIO45588.1"/>
    </source>
</evidence>
<name>A0A919YAK5_9BACL</name>
<evidence type="ECO:0000313" key="2">
    <source>
        <dbReference type="Proteomes" id="UP000682811"/>
    </source>
</evidence>
<reference evidence="1 2" key="1">
    <citation type="submission" date="2021-03" db="EMBL/GenBank/DDBJ databases">
        <title>Antimicrobial resistance genes in bacteria isolated from Japanese honey, and their potential for conferring macrolide and lincosamide resistance in the American foulbrood pathogen Paenibacillus larvae.</title>
        <authorList>
            <person name="Okamoto M."/>
            <person name="Kumagai M."/>
            <person name="Kanamori H."/>
            <person name="Takamatsu D."/>
        </authorList>
    </citation>
    <scope>NUCLEOTIDE SEQUENCE [LARGE SCALE GENOMIC DNA]</scope>
    <source>
        <strain evidence="1 2">J34TS1</strain>
    </source>
</reference>
<dbReference type="EMBL" id="BORT01000001">
    <property type="protein sequence ID" value="GIO45588.1"/>
    <property type="molecule type" value="Genomic_DNA"/>
</dbReference>
<gene>
    <name evidence="1" type="ORF">J34TS1_03530</name>
</gene>
<dbReference type="AlphaFoldDB" id="A0A919YAK5"/>
<organism evidence="1 2">
    <name type="scientific">Paenibacillus azoreducens</name>
    <dbReference type="NCBI Taxonomy" id="116718"/>
    <lineage>
        <taxon>Bacteria</taxon>
        <taxon>Bacillati</taxon>
        <taxon>Bacillota</taxon>
        <taxon>Bacilli</taxon>
        <taxon>Bacillales</taxon>
        <taxon>Paenibacillaceae</taxon>
        <taxon>Paenibacillus</taxon>
    </lineage>
</organism>
<dbReference type="Proteomes" id="UP000682811">
    <property type="component" value="Unassembled WGS sequence"/>
</dbReference>
<sequence>MLYKDLYLKEYNAQHWMEFVELYRNEYLLVNAELREKAGKSRIPEDICMVLLPEMGDYLFTWIEKSVPALGSDKPSDYLNNDDGIKALKAMIMRMPR</sequence>
<keyword evidence="2" id="KW-1185">Reference proteome</keyword>
<protein>
    <submittedName>
        <fullName evidence="1">Uncharacterized protein</fullName>
    </submittedName>
</protein>
<comment type="caution">
    <text evidence="1">The sequence shown here is derived from an EMBL/GenBank/DDBJ whole genome shotgun (WGS) entry which is preliminary data.</text>
</comment>